<sequence>MRFTPVLLALALAGCVGKPPQLSEGAQARLDAPMPTSEKQRVWECAGTSNVIEGQKFVLKLQGRPVDSGGEIWSTRERAKRLSCTQAEMDAPDMGRWSSPSVSPRPR</sequence>
<evidence type="ECO:0008006" key="6">
    <source>
        <dbReference type="Google" id="ProtNLM"/>
    </source>
</evidence>
<dbReference type="Proteomes" id="UP000182814">
    <property type="component" value="Chromosome I"/>
</dbReference>
<organism evidence="3 4">
    <name type="scientific">Pseudomonas lini</name>
    <dbReference type="NCBI Taxonomy" id="163011"/>
    <lineage>
        <taxon>Bacteria</taxon>
        <taxon>Pseudomonadati</taxon>
        <taxon>Pseudomonadota</taxon>
        <taxon>Gammaproteobacteria</taxon>
        <taxon>Pseudomonadales</taxon>
        <taxon>Pseudomonadaceae</taxon>
        <taxon>Pseudomonas</taxon>
    </lineage>
</organism>
<evidence type="ECO:0000313" key="5">
    <source>
        <dbReference type="Proteomes" id="UP000434925"/>
    </source>
</evidence>
<evidence type="ECO:0000256" key="1">
    <source>
        <dbReference type="SAM" id="MobiDB-lite"/>
    </source>
</evidence>
<feature type="region of interest" description="Disordered" evidence="1">
    <location>
        <begin position="77"/>
        <end position="107"/>
    </location>
</feature>
<evidence type="ECO:0000313" key="4">
    <source>
        <dbReference type="Proteomes" id="UP000182814"/>
    </source>
</evidence>
<reference evidence="4" key="1">
    <citation type="submission" date="2016-10" db="EMBL/GenBank/DDBJ databases">
        <authorList>
            <person name="Varghese N."/>
            <person name="Submissions S."/>
        </authorList>
    </citation>
    <scope>NUCLEOTIDE SEQUENCE [LARGE SCALE GENOMIC DNA]</scope>
    <source>
        <strain evidence="4">BS3782</strain>
    </source>
</reference>
<dbReference type="AlphaFoldDB" id="A0A0J6HD49"/>
<dbReference type="PATRIC" id="fig|163011.3.peg.974"/>
<name>A0A0J6HD49_9PSED</name>
<reference evidence="2 5" key="3">
    <citation type="submission" date="2019-09" db="EMBL/GenBank/DDBJ databases">
        <title>Draft genome sequences of 48 bacterial type strains from the CCUG.</title>
        <authorList>
            <person name="Tunovic T."/>
            <person name="Pineiro-Iglesias B."/>
            <person name="Unosson C."/>
            <person name="Inganas E."/>
            <person name="Ohlen M."/>
            <person name="Cardew S."/>
            <person name="Jensie-Markopoulos S."/>
            <person name="Salva-Serra F."/>
            <person name="Jaen-Luchoro D."/>
            <person name="Karlsson R."/>
            <person name="Svensson-Stadler L."/>
            <person name="Chun J."/>
            <person name="Moore E."/>
        </authorList>
    </citation>
    <scope>NUCLEOTIDE SEQUENCE [LARGE SCALE GENOMIC DNA]</scope>
    <source>
        <strain evidence="2 5">CCUG 51522</strain>
    </source>
</reference>
<dbReference type="EMBL" id="VZPO01000007">
    <property type="protein sequence ID" value="KAB0502827.1"/>
    <property type="molecule type" value="Genomic_DNA"/>
</dbReference>
<dbReference type="PROSITE" id="PS51257">
    <property type="entry name" value="PROKAR_LIPOPROTEIN"/>
    <property type="match status" value="1"/>
</dbReference>
<evidence type="ECO:0000313" key="3">
    <source>
        <dbReference type="EMBL" id="SDT20503.1"/>
    </source>
</evidence>
<evidence type="ECO:0000313" key="2">
    <source>
        <dbReference type="EMBL" id="KAB0502827.1"/>
    </source>
</evidence>
<gene>
    <name evidence="2" type="ORF">F7R14_19560</name>
    <name evidence="3" type="ORF">SAMN04490191_3489</name>
</gene>
<accession>A0A0J6HD49</accession>
<dbReference type="EMBL" id="LT629746">
    <property type="protein sequence ID" value="SDT20503.1"/>
    <property type="molecule type" value="Genomic_DNA"/>
</dbReference>
<protein>
    <recommendedName>
        <fullName evidence="6">Lipoprotein</fullName>
    </recommendedName>
</protein>
<proteinExistence type="predicted"/>
<feature type="compositionally biased region" description="Low complexity" evidence="1">
    <location>
        <begin position="96"/>
        <end position="107"/>
    </location>
</feature>
<dbReference type="Proteomes" id="UP000434925">
    <property type="component" value="Unassembled WGS sequence"/>
</dbReference>
<reference evidence="3" key="2">
    <citation type="submission" date="2016-10" db="EMBL/GenBank/DDBJ databases">
        <authorList>
            <person name="de Groot N.N."/>
        </authorList>
    </citation>
    <scope>NUCLEOTIDE SEQUENCE [LARGE SCALE GENOMIC DNA]</scope>
    <source>
        <strain evidence="3">BS3782</strain>
    </source>
</reference>
<keyword evidence="4" id="KW-1185">Reference proteome</keyword>